<dbReference type="GO" id="GO:0046677">
    <property type="term" value="P:response to antibiotic"/>
    <property type="evidence" value="ECO:0007669"/>
    <property type="project" value="UniProtKB-KW"/>
</dbReference>
<evidence type="ECO:0000256" key="1">
    <source>
        <dbReference type="ARBA" id="ARBA00023251"/>
    </source>
</evidence>
<evidence type="ECO:0000313" key="2">
    <source>
        <dbReference type="EMBL" id="HJB09716.1"/>
    </source>
</evidence>
<sequence>MDEDQCLDPESSARRRVAPVLRIFDVAKAEGSHLGFLGWRIDWAHRFVRPGRERRRQPWGRTVTAGDPFGNLLTFLELEPQPSS</sequence>
<dbReference type="InterPro" id="IPR000335">
    <property type="entry name" value="Bleomycin-R"/>
</dbReference>
<reference evidence="2" key="1">
    <citation type="journal article" date="2021" name="PeerJ">
        <title>Extensive microbial diversity within the chicken gut microbiome revealed by metagenomics and culture.</title>
        <authorList>
            <person name="Gilroy R."/>
            <person name="Ravi A."/>
            <person name="Getino M."/>
            <person name="Pursley I."/>
            <person name="Horton D.L."/>
            <person name="Alikhan N.F."/>
            <person name="Baker D."/>
            <person name="Gharbi K."/>
            <person name="Hall N."/>
            <person name="Watson M."/>
            <person name="Adriaenssens E.M."/>
            <person name="Foster-Nyarko E."/>
            <person name="Jarju S."/>
            <person name="Secka A."/>
            <person name="Antonio M."/>
            <person name="Oren A."/>
            <person name="Chaudhuri R.R."/>
            <person name="La Ragione R."/>
            <person name="Hildebrand F."/>
            <person name="Pallen M.J."/>
        </authorList>
    </citation>
    <scope>NUCLEOTIDE SEQUENCE</scope>
    <source>
        <strain evidence="2">ChiHjej13B12-24818</strain>
    </source>
</reference>
<organism evidence="2 3">
    <name type="scientific">Candidatus Brachybacterium merdavium</name>
    <dbReference type="NCBI Taxonomy" id="2838513"/>
    <lineage>
        <taxon>Bacteria</taxon>
        <taxon>Bacillati</taxon>
        <taxon>Actinomycetota</taxon>
        <taxon>Actinomycetes</taxon>
        <taxon>Micrococcales</taxon>
        <taxon>Dermabacteraceae</taxon>
        <taxon>Brachybacterium</taxon>
    </lineage>
</organism>
<evidence type="ECO:0000313" key="3">
    <source>
        <dbReference type="Proteomes" id="UP000823823"/>
    </source>
</evidence>
<proteinExistence type="predicted"/>
<evidence type="ECO:0008006" key="4">
    <source>
        <dbReference type="Google" id="ProtNLM"/>
    </source>
</evidence>
<dbReference type="EMBL" id="DWZH01000033">
    <property type="protein sequence ID" value="HJB09716.1"/>
    <property type="molecule type" value="Genomic_DNA"/>
</dbReference>
<dbReference type="Proteomes" id="UP000823823">
    <property type="component" value="Unassembled WGS sequence"/>
</dbReference>
<dbReference type="AlphaFoldDB" id="A0A9D2LBX8"/>
<protein>
    <recommendedName>
        <fullName evidence="4">Glyoxalase</fullName>
    </recommendedName>
</protein>
<gene>
    <name evidence="2" type="ORF">H9786_04160</name>
</gene>
<name>A0A9D2LBX8_9MICO</name>
<keyword evidence="1" id="KW-0046">Antibiotic resistance</keyword>
<reference evidence="2" key="2">
    <citation type="submission" date="2021-04" db="EMBL/GenBank/DDBJ databases">
        <authorList>
            <person name="Gilroy R."/>
        </authorList>
    </citation>
    <scope>NUCLEOTIDE SEQUENCE</scope>
    <source>
        <strain evidence="2">ChiHjej13B12-24818</strain>
    </source>
</reference>
<dbReference type="Pfam" id="PF19581">
    <property type="entry name" value="Glyoxalase_7"/>
    <property type="match status" value="1"/>
</dbReference>
<comment type="caution">
    <text evidence="2">The sequence shown here is derived from an EMBL/GenBank/DDBJ whole genome shotgun (WGS) entry which is preliminary data.</text>
</comment>
<accession>A0A9D2LBX8</accession>